<feature type="transmembrane region" description="Helical" evidence="1">
    <location>
        <begin position="12"/>
        <end position="33"/>
    </location>
</feature>
<reference evidence="2" key="1">
    <citation type="submission" date="2020-10" db="EMBL/GenBank/DDBJ databases">
        <authorList>
            <person name="Gilroy R."/>
        </authorList>
    </citation>
    <scope>NUCLEOTIDE SEQUENCE</scope>
    <source>
        <strain evidence="2">B1-16210</strain>
    </source>
</reference>
<keyword evidence="1" id="KW-1133">Transmembrane helix</keyword>
<keyword evidence="1" id="KW-0472">Membrane</keyword>
<organism evidence="2 3">
    <name type="scientific">Candidatus Enterousia excrementavium</name>
    <dbReference type="NCBI Taxonomy" id="2840789"/>
    <lineage>
        <taxon>Bacteria</taxon>
        <taxon>Pseudomonadati</taxon>
        <taxon>Pseudomonadota</taxon>
        <taxon>Alphaproteobacteria</taxon>
        <taxon>Candidatus Enterousia</taxon>
    </lineage>
</organism>
<comment type="caution">
    <text evidence="2">The sequence shown here is derived from an EMBL/GenBank/DDBJ whole genome shotgun (WGS) entry which is preliminary data.</text>
</comment>
<feature type="transmembrane region" description="Helical" evidence="1">
    <location>
        <begin position="39"/>
        <end position="58"/>
    </location>
</feature>
<accession>A0A940DFK7</accession>
<evidence type="ECO:0000313" key="2">
    <source>
        <dbReference type="EMBL" id="MBO8407514.1"/>
    </source>
</evidence>
<keyword evidence="1" id="KW-0812">Transmembrane</keyword>
<gene>
    <name evidence="2" type="ORF">IAC77_03605</name>
</gene>
<reference evidence="2" key="2">
    <citation type="journal article" date="2021" name="PeerJ">
        <title>Extensive microbial diversity within the chicken gut microbiome revealed by metagenomics and culture.</title>
        <authorList>
            <person name="Gilroy R."/>
            <person name="Ravi A."/>
            <person name="Getino M."/>
            <person name="Pursley I."/>
            <person name="Horton D.L."/>
            <person name="Alikhan N.F."/>
            <person name="Baker D."/>
            <person name="Gharbi K."/>
            <person name="Hall N."/>
            <person name="Watson M."/>
            <person name="Adriaenssens E.M."/>
            <person name="Foster-Nyarko E."/>
            <person name="Jarju S."/>
            <person name="Secka A."/>
            <person name="Antonio M."/>
            <person name="Oren A."/>
            <person name="Chaudhuri R.R."/>
            <person name="La Ragione R."/>
            <person name="Hildebrand F."/>
            <person name="Pallen M.J."/>
        </authorList>
    </citation>
    <scope>NUCLEOTIDE SEQUENCE</scope>
    <source>
        <strain evidence="2">B1-16210</strain>
    </source>
</reference>
<evidence type="ECO:0000256" key="1">
    <source>
        <dbReference type="SAM" id="Phobius"/>
    </source>
</evidence>
<dbReference type="AlphaFoldDB" id="A0A940DFK7"/>
<name>A0A940DFK7_9PROT</name>
<evidence type="ECO:0000313" key="3">
    <source>
        <dbReference type="Proteomes" id="UP000721442"/>
    </source>
</evidence>
<sequence>MFGKVKKVFFTGMFGFLYLSFIAQVVYVLGWVSAWDDKFVCLGFLALEWLVLIAARYLSKRSSNSAQYNGYNGRRR</sequence>
<protein>
    <submittedName>
        <fullName evidence="2">Uncharacterized protein</fullName>
    </submittedName>
</protein>
<dbReference type="EMBL" id="JADINE010000044">
    <property type="protein sequence ID" value="MBO8407514.1"/>
    <property type="molecule type" value="Genomic_DNA"/>
</dbReference>
<proteinExistence type="predicted"/>
<dbReference type="Proteomes" id="UP000721442">
    <property type="component" value="Unassembled WGS sequence"/>
</dbReference>